<proteinExistence type="predicted"/>
<evidence type="ECO:0000313" key="2">
    <source>
        <dbReference type="Proteomes" id="UP000767291"/>
    </source>
</evidence>
<organism evidence="1 2">
    <name type="scientific">Metaclostridioides mangenotii</name>
    <dbReference type="NCBI Taxonomy" id="1540"/>
    <lineage>
        <taxon>Bacteria</taxon>
        <taxon>Bacillati</taxon>
        <taxon>Bacillota</taxon>
        <taxon>Clostridia</taxon>
        <taxon>Peptostreptococcales</taxon>
        <taxon>Peptostreptococcaceae</taxon>
        <taxon>Metaclostridioides</taxon>
    </lineage>
</organism>
<dbReference type="Proteomes" id="UP000767291">
    <property type="component" value="Unassembled WGS sequence"/>
</dbReference>
<keyword evidence="2" id="KW-1185">Reference proteome</keyword>
<accession>A0ABS4EDR9</accession>
<protein>
    <submittedName>
        <fullName evidence="1">Uncharacterized protein</fullName>
    </submittedName>
</protein>
<evidence type="ECO:0000313" key="1">
    <source>
        <dbReference type="EMBL" id="MBP1856083.1"/>
    </source>
</evidence>
<comment type="caution">
    <text evidence="1">The sequence shown here is derived from an EMBL/GenBank/DDBJ whole genome shotgun (WGS) entry which is preliminary data.</text>
</comment>
<reference evidence="1 2" key="1">
    <citation type="submission" date="2021-03" db="EMBL/GenBank/DDBJ databases">
        <title>Genomic Encyclopedia of Type Strains, Phase IV (KMG-IV): sequencing the most valuable type-strain genomes for metagenomic binning, comparative biology and taxonomic classification.</title>
        <authorList>
            <person name="Goeker M."/>
        </authorList>
    </citation>
    <scope>NUCLEOTIDE SEQUENCE [LARGE SCALE GENOMIC DNA]</scope>
    <source>
        <strain evidence="1 2">DSM 1289</strain>
    </source>
</reference>
<dbReference type="EMBL" id="JAGGJX010000006">
    <property type="protein sequence ID" value="MBP1856083.1"/>
    <property type="molecule type" value="Genomic_DNA"/>
</dbReference>
<dbReference type="RefSeq" id="WP_209457436.1">
    <property type="nucleotide sequence ID" value="NZ_BAAACS010000016.1"/>
</dbReference>
<name>A0ABS4EDR9_9FIRM</name>
<sequence>MRKLTSEEFDATFVRPMNEIETLDDGILSDIDEYMFQLFIDKYLKESEYENTYIEHLYENADKAYIHIMFPIKKNFYLVLVCDTKANSIYGHHFSNLNKEYGL</sequence>
<gene>
    <name evidence="1" type="ORF">J2Z43_002485</name>
</gene>